<proteinExistence type="predicted"/>
<evidence type="ECO:0000313" key="1">
    <source>
        <dbReference type="EMBL" id="KAJ8896094.1"/>
    </source>
</evidence>
<dbReference type="Proteomes" id="UP001159363">
    <property type="component" value="Chromosome 1"/>
</dbReference>
<name>A0ABQ9IIQ8_9NEOP</name>
<gene>
    <name evidence="1" type="ORF">PR048_001436</name>
</gene>
<sequence>MLKKNPALTLRTPQNLTINQVAVFQNKITEWFEEVFKYLGENHLEEDILFDPRKLLNRDMTAFFNPTGNKVLAKKGDKRPF</sequence>
<evidence type="ECO:0000313" key="2">
    <source>
        <dbReference type="Proteomes" id="UP001159363"/>
    </source>
</evidence>
<accession>A0ABQ9IIQ8</accession>
<comment type="caution">
    <text evidence="1">The sequence shown here is derived from an EMBL/GenBank/DDBJ whole genome shotgun (WGS) entry which is preliminary data.</text>
</comment>
<organism evidence="1 2">
    <name type="scientific">Dryococelus australis</name>
    <dbReference type="NCBI Taxonomy" id="614101"/>
    <lineage>
        <taxon>Eukaryota</taxon>
        <taxon>Metazoa</taxon>
        <taxon>Ecdysozoa</taxon>
        <taxon>Arthropoda</taxon>
        <taxon>Hexapoda</taxon>
        <taxon>Insecta</taxon>
        <taxon>Pterygota</taxon>
        <taxon>Neoptera</taxon>
        <taxon>Polyneoptera</taxon>
        <taxon>Phasmatodea</taxon>
        <taxon>Verophasmatodea</taxon>
        <taxon>Anareolatae</taxon>
        <taxon>Phasmatidae</taxon>
        <taxon>Eurycanthinae</taxon>
        <taxon>Dryococelus</taxon>
    </lineage>
</organism>
<dbReference type="EMBL" id="JARBHB010000001">
    <property type="protein sequence ID" value="KAJ8896094.1"/>
    <property type="molecule type" value="Genomic_DNA"/>
</dbReference>
<keyword evidence="2" id="KW-1185">Reference proteome</keyword>
<protein>
    <submittedName>
        <fullName evidence="1">Uncharacterized protein</fullName>
    </submittedName>
</protein>
<reference evidence="1 2" key="1">
    <citation type="submission" date="2023-02" db="EMBL/GenBank/DDBJ databases">
        <title>LHISI_Scaffold_Assembly.</title>
        <authorList>
            <person name="Stuart O.P."/>
            <person name="Cleave R."/>
            <person name="Magrath M.J.L."/>
            <person name="Mikheyev A.S."/>
        </authorList>
    </citation>
    <scope>NUCLEOTIDE SEQUENCE [LARGE SCALE GENOMIC DNA]</scope>
    <source>
        <strain evidence="1">Daus_M_001</strain>
        <tissue evidence="1">Leg muscle</tissue>
    </source>
</reference>